<feature type="transmembrane region" description="Helical" evidence="1">
    <location>
        <begin position="35"/>
        <end position="59"/>
    </location>
</feature>
<feature type="transmembrane region" description="Helical" evidence="1">
    <location>
        <begin position="104"/>
        <end position="123"/>
    </location>
</feature>
<evidence type="ECO:0000256" key="1">
    <source>
        <dbReference type="SAM" id="Phobius"/>
    </source>
</evidence>
<feature type="transmembrane region" description="Helical" evidence="1">
    <location>
        <begin position="190"/>
        <end position="207"/>
    </location>
</feature>
<dbReference type="Proteomes" id="UP000183461">
    <property type="component" value="Unassembled WGS sequence"/>
</dbReference>
<name>A0A1K1M0H7_RUMFL</name>
<dbReference type="InterPro" id="IPR050706">
    <property type="entry name" value="Cyclic-di-GMP_PDE-like"/>
</dbReference>
<evidence type="ECO:0000313" key="3">
    <source>
        <dbReference type="EMBL" id="SFW16634.1"/>
    </source>
</evidence>
<dbReference type="PROSITE" id="PS50883">
    <property type="entry name" value="EAL"/>
    <property type="match status" value="1"/>
</dbReference>
<dbReference type="RefSeq" id="WP_143186527.1">
    <property type="nucleotide sequence ID" value="NZ_FPIP01000001.1"/>
</dbReference>
<organism evidence="3 4">
    <name type="scientific">Ruminococcus flavefaciens</name>
    <dbReference type="NCBI Taxonomy" id="1265"/>
    <lineage>
        <taxon>Bacteria</taxon>
        <taxon>Bacillati</taxon>
        <taxon>Bacillota</taxon>
        <taxon>Clostridia</taxon>
        <taxon>Eubacteriales</taxon>
        <taxon>Oscillospiraceae</taxon>
        <taxon>Ruminococcus</taxon>
    </lineage>
</organism>
<feature type="transmembrane region" description="Helical" evidence="1">
    <location>
        <begin position="6"/>
        <end position="23"/>
    </location>
</feature>
<dbReference type="SUPFAM" id="SSF141868">
    <property type="entry name" value="EAL domain-like"/>
    <property type="match status" value="1"/>
</dbReference>
<gene>
    <name evidence="3" type="ORF">SAMN02910280_0932</name>
</gene>
<evidence type="ECO:0000313" key="4">
    <source>
        <dbReference type="Proteomes" id="UP000183461"/>
    </source>
</evidence>
<dbReference type="Gene3D" id="3.20.20.450">
    <property type="entry name" value="EAL domain"/>
    <property type="match status" value="1"/>
</dbReference>
<dbReference type="InterPro" id="IPR035919">
    <property type="entry name" value="EAL_sf"/>
</dbReference>
<dbReference type="Pfam" id="PF00563">
    <property type="entry name" value="EAL"/>
    <property type="match status" value="1"/>
</dbReference>
<keyword evidence="1" id="KW-0472">Membrane</keyword>
<feature type="domain" description="EAL" evidence="2">
    <location>
        <begin position="367"/>
        <end position="621"/>
    </location>
</feature>
<keyword evidence="1" id="KW-0812">Transmembrane</keyword>
<feature type="transmembrane region" description="Helical" evidence="1">
    <location>
        <begin position="135"/>
        <end position="156"/>
    </location>
</feature>
<dbReference type="AlphaFoldDB" id="A0A1K1M0H7"/>
<feature type="transmembrane region" description="Helical" evidence="1">
    <location>
        <begin position="71"/>
        <end position="92"/>
    </location>
</feature>
<dbReference type="PANTHER" id="PTHR33121:SF70">
    <property type="entry name" value="SIGNALING PROTEIN YKOW"/>
    <property type="match status" value="1"/>
</dbReference>
<proteinExistence type="predicted"/>
<dbReference type="SMART" id="SM00052">
    <property type="entry name" value="EAL"/>
    <property type="match status" value="1"/>
</dbReference>
<sequence>MTQSIQVQMCAMVLMLLVCYFSFIRHSVVLKSMLLYRQLVVVTTGCVAADILSIIGIAHANSPLTDILCKIYLFFVIWTSFLSFNYVCYDIVKIRRKVMLLRFFRFFTLVSSIIPFFLPIDFYNSGDEIYSFGPAVTYTFVIAPIFIIASMVLILICKKHMNPYRSNAVMIWMLLETAGALIQINNRGLLLISFSMALGVTVLFAKLENPDSGIERVTGCYRISLLREYIQQLYDNDDKERALIVIENEELEKELSIEAIMLIEIANFLKRLNCGKVFRGIGNDFVIVFNDVNEAKKIFPAIKERFEFGWHEGNILHPHYLLVPTITVFENPGELFSTYRYYSNMTADSSESFLIIDSEALDKMKEFRFMQSEIKAALNENRFIVFLQPIYSVKERKFVSAEALVRMKNREGNLIMPSSFIPIAEQTGQIEQIGERVFEIVCDVIKEHDIQELGLNYIEINLSVIQCENRNLAARFSDIIRRYEIEPNTINLEITESGSIKQKSILLDNMDYLSRYGCTFSLDDFGTGESNLNYIVNMPVDIVKFDRSMILSYFSTEKAGIMLEYVTGMIKRMGMKIVAEGVEEKYQFEALSKLGIDYIQGYYFSKPIPIPEFISFVRRANTRK</sequence>
<keyword evidence="1" id="KW-1133">Transmembrane helix</keyword>
<dbReference type="PANTHER" id="PTHR33121">
    <property type="entry name" value="CYCLIC DI-GMP PHOSPHODIESTERASE PDEF"/>
    <property type="match status" value="1"/>
</dbReference>
<dbReference type="GO" id="GO:0071111">
    <property type="term" value="F:cyclic-guanylate-specific phosphodiesterase activity"/>
    <property type="evidence" value="ECO:0007669"/>
    <property type="project" value="InterPro"/>
</dbReference>
<dbReference type="CDD" id="cd01948">
    <property type="entry name" value="EAL"/>
    <property type="match status" value="1"/>
</dbReference>
<accession>A0A1K1M0H7</accession>
<dbReference type="EMBL" id="FPIP01000001">
    <property type="protein sequence ID" value="SFW16634.1"/>
    <property type="molecule type" value="Genomic_DNA"/>
</dbReference>
<protein>
    <submittedName>
        <fullName evidence="3">EAL domain, c-di-GMP-specific phosphodiesterase class I (Or its enzymatically inactive variant)</fullName>
    </submittedName>
</protein>
<dbReference type="InterPro" id="IPR001633">
    <property type="entry name" value="EAL_dom"/>
</dbReference>
<evidence type="ECO:0000259" key="2">
    <source>
        <dbReference type="PROSITE" id="PS50883"/>
    </source>
</evidence>
<reference evidence="3 4" key="1">
    <citation type="submission" date="2016-11" db="EMBL/GenBank/DDBJ databases">
        <authorList>
            <person name="Jaros S."/>
            <person name="Januszkiewicz K."/>
            <person name="Wedrychowicz H."/>
        </authorList>
    </citation>
    <scope>NUCLEOTIDE SEQUENCE [LARGE SCALE GENOMIC DNA]</scope>
    <source>
        <strain evidence="3 4">YL228</strain>
    </source>
</reference>